<name>A0AAW6U871_9MOLU</name>
<organism evidence="2 3">
    <name type="scientific">Peloplasma aerotolerans</name>
    <dbReference type="NCBI Taxonomy" id="3044389"/>
    <lineage>
        <taxon>Bacteria</taxon>
        <taxon>Bacillati</taxon>
        <taxon>Mycoplasmatota</taxon>
        <taxon>Mollicutes</taxon>
        <taxon>Acholeplasmatales</taxon>
        <taxon>Acholeplasmataceae</taxon>
        <taxon>Peloplasma</taxon>
    </lineage>
</organism>
<dbReference type="InterPro" id="IPR050312">
    <property type="entry name" value="IolE/XylAMocC-like"/>
</dbReference>
<dbReference type="PANTHER" id="PTHR12110">
    <property type="entry name" value="HYDROXYPYRUVATE ISOMERASE"/>
    <property type="match status" value="1"/>
</dbReference>
<dbReference type="SUPFAM" id="SSF51658">
    <property type="entry name" value="Xylose isomerase-like"/>
    <property type="match status" value="1"/>
</dbReference>
<keyword evidence="3" id="KW-1185">Reference proteome</keyword>
<protein>
    <submittedName>
        <fullName evidence="2">Sugar phosphate isomerase/epimerase</fullName>
    </submittedName>
</protein>
<dbReference type="Pfam" id="PF01261">
    <property type="entry name" value="AP_endonuc_2"/>
    <property type="match status" value="1"/>
</dbReference>
<evidence type="ECO:0000313" key="3">
    <source>
        <dbReference type="Proteomes" id="UP001431532"/>
    </source>
</evidence>
<gene>
    <name evidence="2" type="ORF">QJ521_03725</name>
</gene>
<sequence length="250" mass="29461">MKLGVQTYTIRKIFKKDLLFAFDELVKLGIHDVELARVDLNNDLIATMNKKKMSVLSIQLKLKEINKNYEKLVHFCKQVNCNIVVVSVLSLDAILFGKKAVIRFCNRLNELSKKYEKHGITIAFHHHNFEFKMITKKTKLDIIMAHTNEQVKLVTDTYWTKKSGIEPHELLLQYKERIIGIHLRDYMKNSFRFSTDCEVGYGLIDFNLVFENIPESLRYMVIEQNSNYPIHSLTKSIKYLKEHHREKINL</sequence>
<dbReference type="GO" id="GO:0016853">
    <property type="term" value="F:isomerase activity"/>
    <property type="evidence" value="ECO:0007669"/>
    <property type="project" value="UniProtKB-KW"/>
</dbReference>
<reference evidence="2" key="1">
    <citation type="submission" date="2023-05" db="EMBL/GenBank/DDBJ databases">
        <title>Mariniplasma microaerophilum sp. nov., a novel anaerobic mollicute isolated from terrestrial mud volcano, Taman Peninsula, Russia.</title>
        <authorList>
            <person name="Khomyakova M.A."/>
            <person name="Merkel A.Y."/>
            <person name="Slobodkin A.I."/>
        </authorList>
    </citation>
    <scope>NUCLEOTIDE SEQUENCE</scope>
    <source>
        <strain evidence="2">M4Ah</strain>
    </source>
</reference>
<dbReference type="Gene3D" id="3.20.20.150">
    <property type="entry name" value="Divalent-metal-dependent TIM barrel enzymes"/>
    <property type="match status" value="1"/>
</dbReference>
<evidence type="ECO:0000313" key="2">
    <source>
        <dbReference type="EMBL" id="MDI6452667.1"/>
    </source>
</evidence>
<feature type="domain" description="Xylose isomerase-like TIM barrel" evidence="1">
    <location>
        <begin position="67"/>
        <end position="241"/>
    </location>
</feature>
<dbReference type="AlphaFoldDB" id="A0AAW6U871"/>
<comment type="caution">
    <text evidence="2">The sequence shown here is derived from an EMBL/GenBank/DDBJ whole genome shotgun (WGS) entry which is preliminary data.</text>
</comment>
<dbReference type="PANTHER" id="PTHR12110:SF41">
    <property type="entry name" value="INOSOSE DEHYDRATASE"/>
    <property type="match status" value="1"/>
</dbReference>
<keyword evidence="2" id="KW-0413">Isomerase</keyword>
<dbReference type="InterPro" id="IPR036237">
    <property type="entry name" value="Xyl_isomerase-like_sf"/>
</dbReference>
<dbReference type="InterPro" id="IPR013022">
    <property type="entry name" value="Xyl_isomerase-like_TIM-brl"/>
</dbReference>
<dbReference type="EMBL" id="JASCXW010000008">
    <property type="protein sequence ID" value="MDI6452667.1"/>
    <property type="molecule type" value="Genomic_DNA"/>
</dbReference>
<proteinExistence type="predicted"/>
<dbReference type="Proteomes" id="UP001431532">
    <property type="component" value="Unassembled WGS sequence"/>
</dbReference>
<dbReference type="RefSeq" id="WP_282839085.1">
    <property type="nucleotide sequence ID" value="NZ_JASCXW010000008.1"/>
</dbReference>
<evidence type="ECO:0000259" key="1">
    <source>
        <dbReference type="Pfam" id="PF01261"/>
    </source>
</evidence>
<accession>A0AAW6U871</accession>